<name>A0AAT9GSW8_9CREN</name>
<dbReference type="InterPro" id="IPR002716">
    <property type="entry name" value="PIN_dom"/>
</dbReference>
<evidence type="ECO:0000313" key="3">
    <source>
        <dbReference type="EMBL" id="BFH73910.1"/>
    </source>
</evidence>
<keyword evidence="1" id="KW-0460">Magnesium</keyword>
<evidence type="ECO:0000259" key="2">
    <source>
        <dbReference type="Pfam" id="PF01850"/>
    </source>
</evidence>
<dbReference type="RefSeq" id="WP_369609467.1">
    <property type="nucleotide sequence ID" value="NZ_AP031322.1"/>
</dbReference>
<dbReference type="PANTHER" id="PTHR35901:SF1">
    <property type="entry name" value="EXONUCLEASE VAPC9"/>
    <property type="match status" value="1"/>
</dbReference>
<dbReference type="PANTHER" id="PTHR35901">
    <property type="entry name" value="RIBONUCLEASE VAPC3"/>
    <property type="match status" value="1"/>
</dbReference>
<dbReference type="InterPro" id="IPR044153">
    <property type="entry name" value="PIN_Pae0151-like"/>
</dbReference>
<dbReference type="SUPFAM" id="SSF88723">
    <property type="entry name" value="PIN domain-like"/>
    <property type="match status" value="1"/>
</dbReference>
<dbReference type="KEGG" id="sjv:SJAV_18540"/>
<dbReference type="InterPro" id="IPR029060">
    <property type="entry name" value="PIN-like_dom_sf"/>
</dbReference>
<dbReference type="InterPro" id="IPR051619">
    <property type="entry name" value="TypeII_TA_RNase_PINc/VapC"/>
</dbReference>
<dbReference type="CDD" id="cd09873">
    <property type="entry name" value="PIN_Pae0151-like"/>
    <property type="match status" value="1"/>
</dbReference>
<sequence>MRIIADSSAIVSLFFPEKYSERIEEIMENSESILTLDLAFYEVTNAIRKRVVKGEISDNEGKTILEKALTLLNSLEIHSYSEVIEKAYTIQL</sequence>
<proteinExistence type="predicted"/>
<dbReference type="Pfam" id="PF01850">
    <property type="entry name" value="PIN"/>
    <property type="match status" value="1"/>
</dbReference>
<evidence type="ECO:0000256" key="1">
    <source>
        <dbReference type="ARBA" id="ARBA00022842"/>
    </source>
</evidence>
<gene>
    <name evidence="3" type="ORF">SJAV_18540</name>
</gene>
<dbReference type="GeneID" id="92354807"/>
<dbReference type="Gene3D" id="3.40.50.1010">
    <property type="entry name" value="5'-nuclease"/>
    <property type="match status" value="1"/>
</dbReference>
<reference evidence="3" key="1">
    <citation type="submission" date="2024-03" db="EMBL/GenBank/DDBJ databases">
        <title>Complete genome sequence of Sulfurisphaera javensis strain KD-1.</title>
        <authorList>
            <person name="Sakai H."/>
            <person name="Nur N."/>
            <person name="Suwanto A."/>
            <person name="Kurosawa N."/>
        </authorList>
    </citation>
    <scope>NUCLEOTIDE SEQUENCE</scope>
    <source>
        <strain evidence="3">KD-1</strain>
    </source>
</reference>
<protein>
    <recommendedName>
        <fullName evidence="2">PIN domain-containing protein</fullName>
    </recommendedName>
</protein>
<accession>A0AAT9GSW8</accession>
<dbReference type="EMBL" id="AP031322">
    <property type="protein sequence ID" value="BFH73910.1"/>
    <property type="molecule type" value="Genomic_DNA"/>
</dbReference>
<dbReference type="AlphaFoldDB" id="A0AAT9GSW8"/>
<organism evidence="3">
    <name type="scientific">Sulfurisphaera javensis</name>
    <dbReference type="NCBI Taxonomy" id="2049879"/>
    <lineage>
        <taxon>Archaea</taxon>
        <taxon>Thermoproteota</taxon>
        <taxon>Thermoprotei</taxon>
        <taxon>Sulfolobales</taxon>
        <taxon>Sulfolobaceae</taxon>
        <taxon>Sulfurisphaera</taxon>
    </lineage>
</organism>
<feature type="domain" description="PIN" evidence="2">
    <location>
        <begin position="3"/>
        <end position="90"/>
    </location>
</feature>